<dbReference type="AlphaFoldDB" id="A0A3L8GNG4"/>
<evidence type="ECO:0000259" key="2">
    <source>
        <dbReference type="SMART" id="SM00363"/>
    </source>
</evidence>
<dbReference type="Proteomes" id="UP000269148">
    <property type="component" value="Unassembled WGS sequence"/>
</dbReference>
<dbReference type="Pfam" id="PF17774">
    <property type="entry name" value="YlmH_RBD"/>
    <property type="match status" value="1"/>
</dbReference>
<protein>
    <submittedName>
        <fullName evidence="4">RNA-binding protein</fullName>
    </submittedName>
</protein>
<dbReference type="EMBL" id="CP007586">
    <property type="protein sequence ID" value="AHY15400.1"/>
    <property type="molecule type" value="Genomic_DNA"/>
</dbReference>
<feature type="domain" description="RNA-binding S4" evidence="2">
    <location>
        <begin position="185"/>
        <end position="242"/>
    </location>
</feature>
<dbReference type="KEGG" id="siz:SI82_02980"/>
<reference evidence="4 6" key="2">
    <citation type="submission" date="2018-06" db="EMBL/GenBank/DDBJ databases">
        <title>Mutators as drivers of adaptation in pathogenic bacteria and a risk factor for host jumps and vaccine escape.</title>
        <authorList>
            <person name="Barnes A.C."/>
            <person name="Silayeva O."/>
        </authorList>
    </citation>
    <scope>NUCLEOTIDE SEQUENCE [LARGE SCALE GENOMIC DNA]</scope>
    <source>
        <strain evidence="4 6">QMA0445</strain>
    </source>
</reference>
<evidence type="ECO:0000313" key="6">
    <source>
        <dbReference type="Proteomes" id="UP000269148"/>
    </source>
</evidence>
<dbReference type="Gene3D" id="3.10.290.10">
    <property type="entry name" value="RNA-binding S4 domain"/>
    <property type="match status" value="1"/>
</dbReference>
<dbReference type="GeneID" id="35765011"/>
<evidence type="ECO:0000313" key="4">
    <source>
        <dbReference type="EMBL" id="RLU57988.1"/>
    </source>
</evidence>
<dbReference type="PANTHER" id="PTHR13633">
    <property type="entry name" value="MITOCHONDRIAL TRANSCRIPTION RESCUE FACTOR 1"/>
    <property type="match status" value="1"/>
</dbReference>
<dbReference type="SMR" id="A0A3L8GNG4"/>
<organism evidence="4 6">
    <name type="scientific">Streptococcus iniae</name>
    <name type="common">Streptococcus shiloi</name>
    <dbReference type="NCBI Taxonomy" id="1346"/>
    <lineage>
        <taxon>Bacteria</taxon>
        <taxon>Bacillati</taxon>
        <taxon>Bacillota</taxon>
        <taxon>Bacilli</taxon>
        <taxon>Lactobacillales</taxon>
        <taxon>Streptococcaceae</taxon>
        <taxon>Streptococcus</taxon>
    </lineage>
</organism>
<dbReference type="Gene3D" id="3.30.70.330">
    <property type="match status" value="1"/>
</dbReference>
<dbReference type="KEGG" id="siq:DQ08_02760"/>
<dbReference type="Gene3D" id="3.30.1370.160">
    <property type="match status" value="1"/>
</dbReference>
<evidence type="ECO:0000313" key="5">
    <source>
        <dbReference type="Proteomes" id="UP000025245"/>
    </source>
</evidence>
<dbReference type="Proteomes" id="UP000025245">
    <property type="component" value="Chromosome"/>
</dbReference>
<dbReference type="PROSITE" id="PS50889">
    <property type="entry name" value="S4"/>
    <property type="match status" value="1"/>
</dbReference>
<gene>
    <name evidence="4" type="ORF">DIY07_03050</name>
    <name evidence="3" type="ORF">DQ08_02760</name>
</gene>
<dbReference type="EMBL" id="QLQD01000031">
    <property type="protein sequence ID" value="RLU57988.1"/>
    <property type="molecule type" value="Genomic_DNA"/>
</dbReference>
<dbReference type="InterPro" id="IPR002942">
    <property type="entry name" value="S4_RNA-bd"/>
</dbReference>
<keyword evidence="5" id="KW-1185">Reference proteome</keyword>
<dbReference type="PANTHER" id="PTHR13633:SF3">
    <property type="entry name" value="MITOCHONDRIAL TRANSCRIPTION RESCUE FACTOR 1"/>
    <property type="match status" value="1"/>
</dbReference>
<proteinExistence type="predicted"/>
<dbReference type="SMART" id="SM00363">
    <property type="entry name" value="S4"/>
    <property type="match status" value="1"/>
</dbReference>
<dbReference type="RefSeq" id="WP_003101046.1">
    <property type="nucleotide sequence ID" value="NZ_CP010783.1"/>
</dbReference>
<dbReference type="InterPro" id="IPR036986">
    <property type="entry name" value="S4_RNA-bd_sf"/>
</dbReference>
<reference evidence="3 5" key="1">
    <citation type="journal article" date="2014" name="Genome Announc.">
        <title>Complete Genome Sequence of a Virulent Strain, Streptococcus iniae ISET0901, Isolated from Diseased Tilapia.</title>
        <authorList>
            <person name="Pridgeon J.W."/>
            <person name="Zhang D."/>
            <person name="Zhang L."/>
        </authorList>
    </citation>
    <scope>NUCLEOTIDE SEQUENCE [LARGE SCALE GENOMIC DNA]</scope>
    <source>
        <strain evidence="3 5">ISET0901</strain>
    </source>
</reference>
<evidence type="ECO:0000313" key="3">
    <source>
        <dbReference type="EMBL" id="AHY15400.1"/>
    </source>
</evidence>
<accession>A0A3L8GNG4</accession>
<sequence length="263" mass="30099">MTKQKDILQHFHPDEYPFIEKIKDVIQKVDQTYVLHVTDFLNPRQITIAKNVVAHSGLHCYSSTDSFQSEYGRLIIAPDYYQLDEADFEISLLEMRYHAKFNQLKHSQILGTLINELGIKRSLIGDILVEEGYAQLMVCQHLLSYFLGNITRIARTSVSLKEIDFSKQIIPKMQASMVDVTVSSLRIDRLMASILKLSRHQAIKLIASEKVTINYRKINKASDLLEVGDLVSVRGFGRFMLMADNGFTKNGKHKLTLSKTLHK</sequence>
<dbReference type="InterPro" id="IPR048443">
    <property type="entry name" value="RqcP2_N"/>
</dbReference>
<dbReference type="OrthoDB" id="9812787at2"/>
<dbReference type="STRING" id="1346.BMF34_02875"/>
<dbReference type="InterPro" id="IPR040591">
    <property type="entry name" value="RqcP2_RBD"/>
</dbReference>
<dbReference type="SUPFAM" id="SSF55174">
    <property type="entry name" value="Alpha-L RNA-binding motif"/>
    <property type="match status" value="1"/>
</dbReference>
<dbReference type="CDD" id="cd00165">
    <property type="entry name" value="S4"/>
    <property type="match status" value="1"/>
</dbReference>
<dbReference type="GO" id="GO:0003723">
    <property type="term" value="F:RNA binding"/>
    <property type="evidence" value="ECO:0007669"/>
    <property type="project" value="UniProtKB-KW"/>
</dbReference>
<name>A0A3L8GNG4_STRIN</name>
<dbReference type="Pfam" id="PF21278">
    <property type="entry name" value="YlmH_1st"/>
    <property type="match status" value="1"/>
</dbReference>
<dbReference type="Pfam" id="PF01479">
    <property type="entry name" value="S4"/>
    <property type="match status" value="1"/>
</dbReference>
<evidence type="ECO:0000256" key="1">
    <source>
        <dbReference type="PROSITE-ProRule" id="PRU00182"/>
    </source>
</evidence>
<dbReference type="KEGG" id="sio:DW64_02750"/>
<dbReference type="InterPro" id="IPR012677">
    <property type="entry name" value="Nucleotide-bd_a/b_plait_sf"/>
</dbReference>
<keyword evidence="1" id="KW-0694">RNA-binding</keyword>